<comment type="caution">
    <text evidence="2">The sequence shown here is derived from an EMBL/GenBank/DDBJ whole genome shotgun (WGS) entry which is preliminary data.</text>
</comment>
<feature type="transmembrane region" description="Helical" evidence="1">
    <location>
        <begin position="6"/>
        <end position="26"/>
    </location>
</feature>
<keyword evidence="1" id="KW-0812">Transmembrane</keyword>
<protein>
    <submittedName>
        <fullName evidence="2">Uncharacterized protein</fullName>
    </submittedName>
</protein>
<keyword evidence="3" id="KW-1185">Reference proteome</keyword>
<sequence>MKLRLLPIMISLIGTTVLLFGGWFVYQSVAMESPLSSIVRQLPGVEQASAEISASEIRIDLKLKQDASLREIMETIRKEGKSVIGDRKLNVVVTNPSTESLDRIWSGALFDVAQAMEKRNYSSIPDTLEALAEKYGNIRTSAEMDEENVYIRISDGTHSKFVILPRVSERLGVWPNE</sequence>
<evidence type="ECO:0000256" key="1">
    <source>
        <dbReference type="SAM" id="Phobius"/>
    </source>
</evidence>
<keyword evidence="1" id="KW-0472">Membrane</keyword>
<accession>A0ABU5ZFN0</accession>
<dbReference type="EMBL" id="JAYJLD010000007">
    <property type="protein sequence ID" value="MEB3101307.1"/>
    <property type="molecule type" value="Genomic_DNA"/>
</dbReference>
<reference evidence="2" key="1">
    <citation type="submission" date="2023-12" db="EMBL/GenBank/DDBJ databases">
        <title>Fervidustalea candida gen. nov., sp. nov., a novel member of the family Paenibacillaceae isolated from a geothermal area.</title>
        <authorList>
            <person name="Li W.-J."/>
            <person name="Jiao J.-Y."/>
            <person name="Chen Y."/>
        </authorList>
    </citation>
    <scope>NUCLEOTIDE SEQUENCE</scope>
    <source>
        <strain evidence="2">SYSU GA230002</strain>
    </source>
</reference>
<keyword evidence="1" id="KW-1133">Transmembrane helix</keyword>
<evidence type="ECO:0000313" key="2">
    <source>
        <dbReference type="EMBL" id="MEB3101307.1"/>
    </source>
</evidence>
<dbReference type="RefSeq" id="WP_371753425.1">
    <property type="nucleotide sequence ID" value="NZ_JAYJLD010000007.1"/>
</dbReference>
<gene>
    <name evidence="2" type="ORF">VF724_06470</name>
</gene>
<name>A0ABU5ZFN0_9BACL</name>
<dbReference type="Proteomes" id="UP001310386">
    <property type="component" value="Unassembled WGS sequence"/>
</dbReference>
<proteinExistence type="predicted"/>
<organism evidence="2 3">
    <name type="scientific">Ferviditalea candida</name>
    <dbReference type="NCBI Taxonomy" id="3108399"/>
    <lineage>
        <taxon>Bacteria</taxon>
        <taxon>Bacillati</taxon>
        <taxon>Bacillota</taxon>
        <taxon>Bacilli</taxon>
        <taxon>Bacillales</taxon>
        <taxon>Paenibacillaceae</taxon>
        <taxon>Ferviditalea</taxon>
    </lineage>
</organism>
<evidence type="ECO:0000313" key="3">
    <source>
        <dbReference type="Proteomes" id="UP001310386"/>
    </source>
</evidence>